<gene>
    <name evidence="5" type="ORF">EZ313_16900</name>
</gene>
<evidence type="ECO:0000256" key="1">
    <source>
        <dbReference type="ARBA" id="ARBA00005568"/>
    </source>
</evidence>
<dbReference type="OrthoDB" id="86160at2"/>
<protein>
    <submittedName>
        <fullName evidence="5">Aldolase</fullName>
    </submittedName>
</protein>
<dbReference type="AlphaFoldDB" id="A0A4Z0BUD4"/>
<name>A0A4Z0BUD4_9BURK</name>
<dbReference type="Gene3D" id="3.20.20.60">
    <property type="entry name" value="Phosphoenolpyruvate-binding domains"/>
    <property type="match status" value="1"/>
</dbReference>
<reference evidence="5 6" key="1">
    <citation type="submission" date="2019-03" db="EMBL/GenBank/DDBJ databases">
        <title>Ramlibacter henchirensis DSM 14656, whole genome shotgun sequence.</title>
        <authorList>
            <person name="Zhang X."/>
            <person name="Feng G."/>
            <person name="Zhu H."/>
        </authorList>
    </citation>
    <scope>NUCLEOTIDE SEQUENCE [LARGE SCALE GENOMIC DNA]</scope>
    <source>
        <strain evidence="5 6">DSM 14656</strain>
    </source>
</reference>
<dbReference type="InterPro" id="IPR040442">
    <property type="entry name" value="Pyrv_kinase-like_dom_sf"/>
</dbReference>
<comment type="caution">
    <text evidence="5">The sequence shown here is derived from an EMBL/GenBank/DDBJ whole genome shotgun (WGS) entry which is preliminary data.</text>
</comment>
<dbReference type="EMBL" id="SMLM01000002">
    <property type="protein sequence ID" value="TFZ02913.1"/>
    <property type="molecule type" value="Genomic_DNA"/>
</dbReference>
<proteinExistence type="inferred from homology"/>
<accession>A0A4Z0BUD4</accession>
<dbReference type="InterPro" id="IPR015813">
    <property type="entry name" value="Pyrv/PenolPyrv_kinase-like_dom"/>
</dbReference>
<evidence type="ECO:0000313" key="5">
    <source>
        <dbReference type="EMBL" id="TFZ02913.1"/>
    </source>
</evidence>
<comment type="similarity">
    <text evidence="1">Belongs to the HpcH/HpaI aldolase family.</text>
</comment>
<dbReference type="Proteomes" id="UP000298180">
    <property type="component" value="Unassembled WGS sequence"/>
</dbReference>
<dbReference type="GO" id="GO:0016832">
    <property type="term" value="F:aldehyde-lyase activity"/>
    <property type="evidence" value="ECO:0007669"/>
    <property type="project" value="TreeGrafter"/>
</dbReference>
<keyword evidence="2" id="KW-0479">Metal-binding</keyword>
<dbReference type="PANTHER" id="PTHR30502">
    <property type="entry name" value="2-KETO-3-DEOXY-L-RHAMNONATE ALDOLASE"/>
    <property type="match status" value="1"/>
</dbReference>
<organism evidence="5 6">
    <name type="scientific">Ramlibacter henchirensis</name>
    <dbReference type="NCBI Taxonomy" id="204072"/>
    <lineage>
        <taxon>Bacteria</taxon>
        <taxon>Pseudomonadati</taxon>
        <taxon>Pseudomonadota</taxon>
        <taxon>Betaproteobacteria</taxon>
        <taxon>Burkholderiales</taxon>
        <taxon>Comamonadaceae</taxon>
        <taxon>Ramlibacter</taxon>
    </lineage>
</organism>
<dbReference type="InterPro" id="IPR050251">
    <property type="entry name" value="HpcH-HpaI_aldolase"/>
</dbReference>
<dbReference type="GO" id="GO:0046872">
    <property type="term" value="F:metal ion binding"/>
    <property type="evidence" value="ECO:0007669"/>
    <property type="project" value="UniProtKB-KW"/>
</dbReference>
<dbReference type="GO" id="GO:0005737">
    <property type="term" value="C:cytoplasm"/>
    <property type="evidence" value="ECO:0007669"/>
    <property type="project" value="TreeGrafter"/>
</dbReference>
<evidence type="ECO:0000313" key="6">
    <source>
        <dbReference type="Proteomes" id="UP000298180"/>
    </source>
</evidence>
<keyword evidence="6" id="KW-1185">Reference proteome</keyword>
<dbReference type="PANTHER" id="PTHR30502:SF0">
    <property type="entry name" value="PHOSPHOENOLPYRUVATE CARBOXYLASE FAMILY PROTEIN"/>
    <property type="match status" value="1"/>
</dbReference>
<keyword evidence="3" id="KW-0456">Lyase</keyword>
<evidence type="ECO:0000256" key="2">
    <source>
        <dbReference type="ARBA" id="ARBA00022723"/>
    </source>
</evidence>
<sequence length="252" mass="26334">MSAEGFRSRLLARLPTVGTFVKTPAHAVVEVLGKTGLDFVALDAEHAPFDRAQLDVCVMAGRAAGLGVVVRLPNTLAHTIQDVLDLGANGIIVPHITDADTITAVRHASTYGGSRGYSNSPRAGGYGTRPMPQLLAEADAAIAIIGQIEDAAAVDAFEQTVSHPGADAFLIGRADLAVSYGCTSIDAAPVRAAVARVARLCAEARKPLGIFVTDPSECSTFMGEGISFFIVGSDQSAVLKYFRDTVAHFPAR</sequence>
<dbReference type="Pfam" id="PF03328">
    <property type="entry name" value="HpcH_HpaI"/>
    <property type="match status" value="1"/>
</dbReference>
<evidence type="ECO:0000256" key="3">
    <source>
        <dbReference type="ARBA" id="ARBA00023239"/>
    </source>
</evidence>
<feature type="domain" description="HpcH/HpaI aldolase/citrate lyase" evidence="4">
    <location>
        <begin position="18"/>
        <end position="238"/>
    </location>
</feature>
<dbReference type="SUPFAM" id="SSF51621">
    <property type="entry name" value="Phosphoenolpyruvate/pyruvate domain"/>
    <property type="match status" value="1"/>
</dbReference>
<dbReference type="RefSeq" id="WP_135264437.1">
    <property type="nucleotide sequence ID" value="NZ_SMLM01000002.1"/>
</dbReference>
<evidence type="ECO:0000259" key="4">
    <source>
        <dbReference type="Pfam" id="PF03328"/>
    </source>
</evidence>
<dbReference type="InterPro" id="IPR005000">
    <property type="entry name" value="Aldolase/citrate-lyase_domain"/>
</dbReference>